<comment type="caution">
    <text evidence="2">The sequence shown here is derived from an EMBL/GenBank/DDBJ whole genome shotgun (WGS) entry which is preliminary data.</text>
</comment>
<dbReference type="GO" id="GO:0016779">
    <property type="term" value="F:nucleotidyltransferase activity"/>
    <property type="evidence" value="ECO:0007669"/>
    <property type="project" value="UniProtKB-KW"/>
</dbReference>
<evidence type="ECO:0000313" key="3">
    <source>
        <dbReference type="Proteomes" id="UP001615550"/>
    </source>
</evidence>
<dbReference type="PANTHER" id="PTHR10953">
    <property type="entry name" value="UBIQUITIN-ACTIVATING ENZYME E1"/>
    <property type="match status" value="1"/>
</dbReference>
<dbReference type="RefSeq" id="WP_400187483.1">
    <property type="nucleotide sequence ID" value="NZ_JBGORX010000002.1"/>
</dbReference>
<dbReference type="SUPFAM" id="SSF69572">
    <property type="entry name" value="Activating enzymes of the ubiquitin-like proteins"/>
    <property type="match status" value="1"/>
</dbReference>
<keyword evidence="2" id="KW-0808">Transferase</keyword>
<name>A0ABW8D7H2_9GAMM</name>
<keyword evidence="2" id="KW-0548">Nucleotidyltransferase</keyword>
<sequence length="370" mass="42043">MPFPVYKYPRIKPFVEFCWRKGIVSFFKIPGLSIDLDDEKKFIYNVCSIMDGSISLQDLKERMSSIYPYESQFLDDLLSALDNEYLIEDVFYNIPNATIEAQERWSKNVEFLGSYCRAKENKHQKQQSLSEIKVVILGLGGVGSNVLLNLAALGVLNFRIVDYDKVSLSNLNRQILYSNTDIGHYKSDMAKQRILQFLPNANIECCNKKLESTDDVLEMVRGYDFVIAAADMPREKILDWVNNACLEFKIPYICGGLDSLWATYFSIIPGITGCMACWKQSASKDRALYQDIVQAEYFSSAPSPNVAIMPMISMVSGLISSEFLKIVTKISEPNALGKLCIFNFKSSEMAVQETWEKLDNCPICSKEQFN</sequence>
<dbReference type="Proteomes" id="UP001615550">
    <property type="component" value="Unassembled WGS sequence"/>
</dbReference>
<evidence type="ECO:0000259" key="1">
    <source>
        <dbReference type="Pfam" id="PF00899"/>
    </source>
</evidence>
<reference evidence="2 3" key="1">
    <citation type="submission" date="2024-08" db="EMBL/GenBank/DDBJ databases">
        <title>Draft Genome Sequence of Legionella lytica strain DSB2004, Isolated From a Fire Sprinkler System.</title>
        <authorList>
            <person name="Everhart A.D."/>
            <person name="Kidane D.T."/>
            <person name="Farone A.L."/>
            <person name="Farone M.B."/>
        </authorList>
    </citation>
    <scope>NUCLEOTIDE SEQUENCE [LARGE SCALE GENOMIC DNA]</scope>
    <source>
        <strain evidence="2 3">DSB2004</strain>
    </source>
</reference>
<dbReference type="Pfam" id="PF00899">
    <property type="entry name" value="ThiF"/>
    <property type="match status" value="1"/>
</dbReference>
<organism evidence="2 3">
    <name type="scientific">Legionella lytica</name>
    <dbReference type="NCBI Taxonomy" id="96232"/>
    <lineage>
        <taxon>Bacteria</taxon>
        <taxon>Pseudomonadati</taxon>
        <taxon>Pseudomonadota</taxon>
        <taxon>Gammaproteobacteria</taxon>
        <taxon>Legionellales</taxon>
        <taxon>Legionellaceae</taxon>
        <taxon>Legionella</taxon>
    </lineage>
</organism>
<dbReference type="InterPro" id="IPR035985">
    <property type="entry name" value="Ubiquitin-activating_enz"/>
</dbReference>
<proteinExistence type="predicted"/>
<feature type="domain" description="THIF-type NAD/FAD binding fold" evidence="1">
    <location>
        <begin position="122"/>
        <end position="362"/>
    </location>
</feature>
<dbReference type="InterPro" id="IPR000594">
    <property type="entry name" value="ThiF_NAD_FAD-bd"/>
</dbReference>
<dbReference type="InterPro" id="IPR045886">
    <property type="entry name" value="ThiF/MoeB/HesA"/>
</dbReference>
<keyword evidence="3" id="KW-1185">Reference proteome</keyword>
<gene>
    <name evidence="2" type="ORF">ACD661_08760</name>
</gene>
<evidence type="ECO:0000313" key="2">
    <source>
        <dbReference type="EMBL" id="MFJ1268641.1"/>
    </source>
</evidence>
<protein>
    <submittedName>
        <fullName evidence="2">ThiF family adenylyltransferase</fullName>
    </submittedName>
</protein>
<dbReference type="PANTHER" id="PTHR10953:SF102">
    <property type="entry name" value="ADENYLYLTRANSFERASE AND SULFURTRANSFERASE MOCS3"/>
    <property type="match status" value="1"/>
</dbReference>
<dbReference type="EMBL" id="JBGORX010000002">
    <property type="protein sequence ID" value="MFJ1268641.1"/>
    <property type="molecule type" value="Genomic_DNA"/>
</dbReference>
<dbReference type="Gene3D" id="3.40.50.720">
    <property type="entry name" value="NAD(P)-binding Rossmann-like Domain"/>
    <property type="match status" value="1"/>
</dbReference>
<accession>A0ABW8D7H2</accession>